<feature type="transmembrane region" description="Helical" evidence="2">
    <location>
        <begin position="322"/>
        <end position="346"/>
    </location>
</feature>
<feature type="region of interest" description="Disordered" evidence="1">
    <location>
        <begin position="689"/>
        <end position="715"/>
    </location>
</feature>
<feature type="compositionally biased region" description="Basic residues" evidence="1">
    <location>
        <begin position="693"/>
        <end position="711"/>
    </location>
</feature>
<evidence type="ECO:0000256" key="2">
    <source>
        <dbReference type="SAM" id="Phobius"/>
    </source>
</evidence>
<proteinExistence type="predicted"/>
<feature type="region of interest" description="Disordered" evidence="1">
    <location>
        <begin position="233"/>
        <end position="263"/>
    </location>
</feature>
<dbReference type="OrthoDB" id="6369020at2759"/>
<feature type="compositionally biased region" description="Low complexity" evidence="1">
    <location>
        <begin position="246"/>
        <end position="263"/>
    </location>
</feature>
<reference evidence="3 4" key="1">
    <citation type="submission" date="2015-12" db="EMBL/GenBank/DDBJ databases">
        <title>The genome of Folsomia candida.</title>
        <authorList>
            <person name="Faddeeva A."/>
            <person name="Derks M.F."/>
            <person name="Anvar Y."/>
            <person name="Smit S."/>
            <person name="Van Straalen N."/>
            <person name="Roelofs D."/>
        </authorList>
    </citation>
    <scope>NUCLEOTIDE SEQUENCE [LARGE SCALE GENOMIC DNA]</scope>
    <source>
        <strain evidence="3 4">VU population</strain>
        <tissue evidence="3">Whole body</tissue>
    </source>
</reference>
<keyword evidence="2" id="KW-0812">Transmembrane</keyword>
<feature type="transmembrane region" description="Helical" evidence="2">
    <location>
        <begin position="192"/>
        <end position="211"/>
    </location>
</feature>
<accession>A0A226EKU4</accession>
<name>A0A226EKU4_FOLCA</name>
<keyword evidence="4" id="KW-1185">Reference proteome</keyword>
<feature type="transmembrane region" description="Helical" evidence="2">
    <location>
        <begin position="41"/>
        <end position="61"/>
    </location>
</feature>
<evidence type="ECO:0000256" key="1">
    <source>
        <dbReference type="SAM" id="MobiDB-lite"/>
    </source>
</evidence>
<feature type="transmembrane region" description="Helical" evidence="2">
    <location>
        <begin position="121"/>
        <end position="143"/>
    </location>
</feature>
<feature type="transmembrane region" description="Helical" evidence="2">
    <location>
        <begin position="81"/>
        <end position="101"/>
    </location>
</feature>
<feature type="transmembrane region" description="Helical" evidence="2">
    <location>
        <begin position="6"/>
        <end position="29"/>
    </location>
</feature>
<dbReference type="Gene3D" id="1.20.1070.10">
    <property type="entry name" value="Rhodopsin 7-helix transmembrane proteins"/>
    <property type="match status" value="1"/>
</dbReference>
<gene>
    <name evidence="3" type="ORF">Fcan01_07926</name>
</gene>
<evidence type="ECO:0000313" key="4">
    <source>
        <dbReference type="Proteomes" id="UP000198287"/>
    </source>
</evidence>
<evidence type="ECO:0008006" key="5">
    <source>
        <dbReference type="Google" id="ProtNLM"/>
    </source>
</evidence>
<dbReference type="EMBL" id="LNIX01000003">
    <property type="protein sequence ID" value="OXA57920.1"/>
    <property type="molecule type" value="Genomic_DNA"/>
</dbReference>
<keyword evidence="2" id="KW-0472">Membrane</keyword>
<dbReference type="AlphaFoldDB" id="A0A226EKU4"/>
<sequence length="783" mass="87653">MQPPLMYSWIALTASAPVILLTCWTLAIFQCRRRQWGTMDIFLVAILSQSIFQQFLGFVYSTLVLLKLSTPLTGEAVCTGMMWFFIVIPIFKGTTITSLAVDRWLFYTRFSYQLSIRKNHVRYHIAVLAILACLVGFTALITFNNPELLVGGSSSISSSSSSSSWLAASSSSPQYSFDQCTFLPFKFDLKFVIFYLSVHCIVVLVGVIVLCKTLCHKNNSNSSQLLPHTKKFHYKRRRSSPPIMDVTPTVSNTSTASSTISNSSPTAFFSTPGLSAKAVLSNSPNNAFFHHPQQQGNFTSSRDFSDRLRDRTTAEDNSNSRLYPAISLLCLTILCTHLPFTIATILSRMEILVPIASIGFGSGDILSPTNWPVTNLLLWLQVVEGLTILLILFIVDNVVPTWIFNRESKKSQKLPAHHHHHSYAIEDASNIKAETSFNPQTNLNNRTGGGGGGNNGHYTNHAFTPDFKNNRFPITNGSLFAGLSAAASSTSGVIRPVMPMPSVGQTGHGSNNNGCFQQSLNGQIAIHRQARNDFDSIGAVFQEDESEYDRKSYHHRYSSVASVTTVANDDFEFHQSRPAKSQPLQQRPLPIPNKDFNPSTYVVPKSQSVPPPHPVQTFNMKKISDKEKIFKQNQHIYEEFESRKKLPIMRTHLTGGGQPTSLSMNDLDLIDDRADVPLTIVTGTTEPFEHKQRMYRKRTRVPPSPHHHHPSGRFFNDRRVCQKPISDQFSDSSHRRVLSMECLSPSNKQTEHRNFLDISYLDTGEILVRKADSSKCIFVTDFI</sequence>
<organism evidence="3 4">
    <name type="scientific">Folsomia candida</name>
    <name type="common">Springtail</name>
    <dbReference type="NCBI Taxonomy" id="158441"/>
    <lineage>
        <taxon>Eukaryota</taxon>
        <taxon>Metazoa</taxon>
        <taxon>Ecdysozoa</taxon>
        <taxon>Arthropoda</taxon>
        <taxon>Hexapoda</taxon>
        <taxon>Collembola</taxon>
        <taxon>Entomobryomorpha</taxon>
        <taxon>Isotomoidea</taxon>
        <taxon>Isotomidae</taxon>
        <taxon>Proisotominae</taxon>
        <taxon>Folsomia</taxon>
    </lineage>
</organism>
<evidence type="ECO:0000313" key="3">
    <source>
        <dbReference type="EMBL" id="OXA57920.1"/>
    </source>
</evidence>
<keyword evidence="2" id="KW-1133">Transmembrane helix</keyword>
<comment type="caution">
    <text evidence="3">The sequence shown here is derived from an EMBL/GenBank/DDBJ whole genome shotgun (WGS) entry which is preliminary data.</text>
</comment>
<dbReference type="Proteomes" id="UP000198287">
    <property type="component" value="Unassembled WGS sequence"/>
</dbReference>
<protein>
    <recommendedName>
        <fullName evidence="5">G-protein coupled receptors family 1 profile domain-containing protein</fullName>
    </recommendedName>
</protein>